<dbReference type="EMBL" id="JAUSUW010000014">
    <property type="protein sequence ID" value="MDQ0422866.1"/>
    <property type="molecule type" value="Genomic_DNA"/>
</dbReference>
<sequence>MIEDCEKSGKTPNLAVMVRFTAFKPGIKLS</sequence>
<comment type="caution">
    <text evidence="1">The sequence shown here is derived from an EMBL/GenBank/DDBJ whole genome shotgun (WGS) entry which is preliminary data.</text>
</comment>
<organism evidence="1 2">
    <name type="scientific">Peteryoungia aggregata LMG 23059</name>
    <dbReference type="NCBI Taxonomy" id="1368425"/>
    <lineage>
        <taxon>Bacteria</taxon>
        <taxon>Pseudomonadati</taxon>
        <taxon>Pseudomonadota</taxon>
        <taxon>Alphaproteobacteria</taxon>
        <taxon>Hyphomicrobiales</taxon>
        <taxon>Rhizobiaceae</taxon>
        <taxon>Peteryoungia</taxon>
    </lineage>
</organism>
<evidence type="ECO:0000313" key="1">
    <source>
        <dbReference type="EMBL" id="MDQ0422866.1"/>
    </source>
</evidence>
<accession>A0ABU0GBY6</accession>
<gene>
    <name evidence="1" type="ORF">J2045_003916</name>
</gene>
<keyword evidence="2" id="KW-1185">Reference proteome</keyword>
<proteinExistence type="predicted"/>
<reference evidence="1 2" key="1">
    <citation type="submission" date="2023-07" db="EMBL/GenBank/DDBJ databases">
        <title>Genomic Encyclopedia of Type Strains, Phase IV (KMG-IV): sequencing the most valuable type-strain genomes for metagenomic binning, comparative biology and taxonomic classification.</title>
        <authorList>
            <person name="Goeker M."/>
        </authorList>
    </citation>
    <scope>NUCLEOTIDE SEQUENCE [LARGE SCALE GENOMIC DNA]</scope>
    <source>
        <strain evidence="1 2">DSM 1111</strain>
    </source>
</reference>
<name>A0ABU0GBY6_9HYPH</name>
<evidence type="ECO:0000313" key="2">
    <source>
        <dbReference type="Proteomes" id="UP001238496"/>
    </source>
</evidence>
<dbReference type="Proteomes" id="UP001238496">
    <property type="component" value="Unassembled WGS sequence"/>
</dbReference>
<evidence type="ECO:0008006" key="3">
    <source>
        <dbReference type="Google" id="ProtNLM"/>
    </source>
</evidence>
<protein>
    <recommendedName>
        <fullName evidence="3">Ribulose-1,5-bisphosphate carboxylase/oxygenase large subunit</fullName>
    </recommendedName>
</protein>